<dbReference type="InterPro" id="IPR011009">
    <property type="entry name" value="Kinase-like_dom_sf"/>
</dbReference>
<dbReference type="GO" id="GO:0004674">
    <property type="term" value="F:protein serine/threonine kinase activity"/>
    <property type="evidence" value="ECO:0007669"/>
    <property type="project" value="UniProtKB-KW"/>
</dbReference>
<dbReference type="InterPro" id="IPR017441">
    <property type="entry name" value="Protein_kinase_ATP_BS"/>
</dbReference>
<keyword evidence="3 10" id="KW-0808">Transferase</keyword>
<dbReference type="InterPro" id="IPR000719">
    <property type="entry name" value="Prot_kinase_dom"/>
</dbReference>
<dbReference type="PROSITE" id="PS50011">
    <property type="entry name" value="PROTEIN_KINASE_DOM"/>
    <property type="match status" value="1"/>
</dbReference>
<reference evidence="11" key="1">
    <citation type="submission" date="2017-11" db="EMBL/GenBank/DDBJ databases">
        <authorList>
            <person name="Wibberg D."/>
        </authorList>
    </citation>
    <scope>NUCLEOTIDE SEQUENCE [LARGE SCALE GENOMIC DNA]</scope>
</reference>
<dbReference type="EC" id="2.7.11.1" evidence="1"/>
<feature type="domain" description="Protein kinase" evidence="9">
    <location>
        <begin position="11"/>
        <end position="294"/>
    </location>
</feature>
<accession>A0A2N9B512</accession>
<gene>
    <name evidence="10" type="primary">stkP_2</name>
    <name evidence="10" type="ORF">SCNRRL3882_1901</name>
</gene>
<feature type="region of interest" description="Disordered" evidence="8">
    <location>
        <begin position="294"/>
        <end position="315"/>
    </location>
</feature>
<dbReference type="SMART" id="SM00220">
    <property type="entry name" value="S_TKc"/>
    <property type="match status" value="1"/>
</dbReference>
<dbReference type="Gene3D" id="1.10.510.10">
    <property type="entry name" value="Transferase(Phosphotransferase) domain 1"/>
    <property type="match status" value="1"/>
</dbReference>
<evidence type="ECO:0000256" key="5">
    <source>
        <dbReference type="ARBA" id="ARBA00022777"/>
    </source>
</evidence>
<feature type="region of interest" description="Disordered" evidence="8">
    <location>
        <begin position="345"/>
        <end position="375"/>
    </location>
</feature>
<dbReference type="CDD" id="cd14014">
    <property type="entry name" value="STKc_PknB_like"/>
    <property type="match status" value="1"/>
</dbReference>
<dbReference type="Pfam" id="PF00069">
    <property type="entry name" value="Pkinase"/>
    <property type="match status" value="1"/>
</dbReference>
<evidence type="ECO:0000256" key="1">
    <source>
        <dbReference type="ARBA" id="ARBA00012513"/>
    </source>
</evidence>
<dbReference type="PANTHER" id="PTHR43289">
    <property type="entry name" value="MITOGEN-ACTIVATED PROTEIN KINASE KINASE KINASE 20-RELATED"/>
    <property type="match status" value="1"/>
</dbReference>
<dbReference type="PROSITE" id="PS00107">
    <property type="entry name" value="PROTEIN_KINASE_ATP"/>
    <property type="match status" value="1"/>
</dbReference>
<organism evidence="10 11">
    <name type="scientific">Streptomyces chartreusis NRRL 3882</name>
    <dbReference type="NCBI Taxonomy" id="1079985"/>
    <lineage>
        <taxon>Bacteria</taxon>
        <taxon>Bacillati</taxon>
        <taxon>Actinomycetota</taxon>
        <taxon>Actinomycetes</taxon>
        <taxon>Kitasatosporales</taxon>
        <taxon>Streptomycetaceae</taxon>
        <taxon>Streptomyces</taxon>
    </lineage>
</organism>
<dbReference type="GO" id="GO:0005524">
    <property type="term" value="F:ATP binding"/>
    <property type="evidence" value="ECO:0007669"/>
    <property type="project" value="UniProtKB-UniRule"/>
</dbReference>
<evidence type="ECO:0000259" key="9">
    <source>
        <dbReference type="PROSITE" id="PS50011"/>
    </source>
</evidence>
<proteinExistence type="predicted"/>
<evidence type="ECO:0000313" key="10">
    <source>
        <dbReference type="EMBL" id="SOR78433.1"/>
    </source>
</evidence>
<dbReference type="PANTHER" id="PTHR43289:SF6">
    <property type="entry name" value="SERINE_THREONINE-PROTEIN KINASE NEKL-3"/>
    <property type="match status" value="1"/>
</dbReference>
<dbReference type="RefSeq" id="WP_010033908.1">
    <property type="nucleotide sequence ID" value="NZ_LT962942.1"/>
</dbReference>
<evidence type="ECO:0000313" key="11">
    <source>
        <dbReference type="Proteomes" id="UP000235464"/>
    </source>
</evidence>
<evidence type="ECO:0000256" key="4">
    <source>
        <dbReference type="ARBA" id="ARBA00022741"/>
    </source>
</evidence>
<keyword evidence="2" id="KW-0723">Serine/threonine-protein kinase</keyword>
<evidence type="ECO:0000256" key="3">
    <source>
        <dbReference type="ARBA" id="ARBA00022679"/>
    </source>
</evidence>
<protein>
    <recommendedName>
        <fullName evidence="1">non-specific serine/threonine protein kinase</fullName>
        <ecNumber evidence="1">2.7.11.1</ecNumber>
    </recommendedName>
</protein>
<dbReference type="Proteomes" id="UP000235464">
    <property type="component" value="Chromosome I"/>
</dbReference>
<dbReference type="EMBL" id="LT963352">
    <property type="protein sequence ID" value="SOR78433.1"/>
    <property type="molecule type" value="Genomic_DNA"/>
</dbReference>
<feature type="binding site" evidence="7">
    <location>
        <position position="40"/>
    </location>
    <ligand>
        <name>ATP</name>
        <dbReference type="ChEBI" id="CHEBI:30616"/>
    </ligand>
</feature>
<feature type="region of interest" description="Disordered" evidence="8">
    <location>
        <begin position="459"/>
        <end position="483"/>
    </location>
</feature>
<dbReference type="OrthoDB" id="9762169at2"/>
<dbReference type="Gene3D" id="3.30.200.20">
    <property type="entry name" value="Phosphorylase Kinase, domain 1"/>
    <property type="match status" value="1"/>
</dbReference>
<keyword evidence="5 10" id="KW-0418">Kinase</keyword>
<keyword evidence="11" id="KW-1185">Reference proteome</keyword>
<dbReference type="SUPFAM" id="SSF56112">
    <property type="entry name" value="Protein kinase-like (PK-like)"/>
    <property type="match status" value="1"/>
</dbReference>
<dbReference type="AlphaFoldDB" id="A0A2N9B512"/>
<keyword evidence="4 7" id="KW-0547">Nucleotide-binding</keyword>
<feature type="compositionally biased region" description="Low complexity" evidence="8">
    <location>
        <begin position="294"/>
        <end position="308"/>
    </location>
</feature>
<evidence type="ECO:0000256" key="6">
    <source>
        <dbReference type="ARBA" id="ARBA00022840"/>
    </source>
</evidence>
<evidence type="ECO:0000256" key="7">
    <source>
        <dbReference type="PROSITE-ProRule" id="PRU10141"/>
    </source>
</evidence>
<name>A0A2N9B512_STRCX</name>
<evidence type="ECO:0000256" key="8">
    <source>
        <dbReference type="SAM" id="MobiDB-lite"/>
    </source>
</evidence>
<sequence>MRPGDEFAGRYVLEEVIGTGRGGDVWLAHDTVVGQDVALKPERVEGDRETAVRRLLGEPRALAKFRDHPHVVTLFDVVTVPSDGDTGGDGGGATAGGGGETYWFVMEYVPGGGLDRQPPMSPERVARIGAQLADALAALHEAGIVHCDLKPANIGLSRRGAAKLLDFGAAYRAGGGETITANGPYSFTPDYAAPELARGNVPRPASDVFCLAATLHALVTGSPPRGGEPGADGDEAVAAGEDQDRLTYWKAEQGVVELDAEAVGPLHPVLGAMLRRDPRQRPDAAEAGRLLAAVAEHGTPDPAGRPAAPGGGRPRRRRATLLAAALGVGAAIVLSLVVLPGDGDGRGDGGNSTRGSAGRQLPKDPSHGGTRALIGDPRTADVCALADPDALDRFGESEVDVDYGNFDRCDVLVHPDDRSRIDVSVQLRPGSPPEASDPVRTIGGIAVREAPPKKGECGLLLSRDDAAGGSDSTGSTGRGSGSADGDMFVGVRVDVGHGTVAGGAAALCAVADTAARSAAEVLNRGPLPRRSPPYPAASLAWTSACALLDAEALSVVPGIKADVPEAGVADWDCEWFSDVDDLEAEIAFFRDERKSARDGRTVRLSGYDAVVEPEGNGDGTCTVFIPYREYGGRDAETAVEMLRLHVGGRRSSGELCHLATELAASAAAELRAR</sequence>
<keyword evidence="6 7" id="KW-0067">ATP-binding</keyword>
<evidence type="ECO:0000256" key="2">
    <source>
        <dbReference type="ARBA" id="ARBA00022527"/>
    </source>
</evidence>